<keyword evidence="1" id="KW-0812">Transmembrane</keyword>
<evidence type="ECO:0000259" key="2">
    <source>
        <dbReference type="Pfam" id="PF14258"/>
    </source>
</evidence>
<evidence type="ECO:0000313" key="3">
    <source>
        <dbReference type="EMBL" id="GEN78306.1"/>
    </source>
</evidence>
<sequence length="402" mass="41675">MTAGPILDAPGETAVVGDGTTVMLRARTRWERLRWPLAALVTFLLLVLMSSLLQARTSGVALAPDNPGERGGRAVAQILGDQGVDVHYVRTVREARALAGEGTTLLVAGTAALAESEAAELADVPADLVVVGPDQYLVDALTDGEFRAEGGFYLSGVQSAACGDADARAAEEIASEGPALVATGDGVVCFPDQGSGPRAGAYGSVERDGRRIVVINDADLMTNADLADHGHAALVLRALGQHEDLVWLVPAPTPVAGPGTGDLVGLLFPDWAPTVALQLLVLLVALALWRGRRLGRVVTEPLPVTVRAAEATLGRGRLYRRARARGHAAAALRAGTASRVAARLGLPRAAGATDVIDAAARATGRSVDEISGLLYGPPPTDDGGLLQLARQLDQLESEVHRT</sequence>
<keyword evidence="4" id="KW-1185">Reference proteome</keyword>
<comment type="caution">
    <text evidence="3">The sequence shown here is derived from an EMBL/GenBank/DDBJ whole genome shotgun (WGS) entry which is preliminary data.</text>
</comment>
<dbReference type="AlphaFoldDB" id="A0A511YT02"/>
<feature type="transmembrane region" description="Helical" evidence="1">
    <location>
        <begin position="33"/>
        <end position="53"/>
    </location>
</feature>
<name>A0A511YT02_9CELL</name>
<evidence type="ECO:0000313" key="4">
    <source>
        <dbReference type="Proteomes" id="UP000321484"/>
    </source>
</evidence>
<feature type="domain" description="DUF4350" evidence="2">
    <location>
        <begin position="64"/>
        <end position="237"/>
    </location>
</feature>
<gene>
    <name evidence="3" type="ORF">AFE02nite_00400</name>
</gene>
<organism evidence="3 4">
    <name type="scientific">Actinotalea fermentans</name>
    <dbReference type="NCBI Taxonomy" id="43671"/>
    <lineage>
        <taxon>Bacteria</taxon>
        <taxon>Bacillati</taxon>
        <taxon>Actinomycetota</taxon>
        <taxon>Actinomycetes</taxon>
        <taxon>Micrococcales</taxon>
        <taxon>Cellulomonadaceae</taxon>
        <taxon>Actinotalea</taxon>
    </lineage>
</organism>
<proteinExistence type="predicted"/>
<dbReference type="EMBL" id="BJYK01000001">
    <property type="protein sequence ID" value="GEN78306.1"/>
    <property type="molecule type" value="Genomic_DNA"/>
</dbReference>
<dbReference type="RefSeq" id="WP_261765329.1">
    <property type="nucleotide sequence ID" value="NZ_BJYK01000001.1"/>
</dbReference>
<reference evidence="3 4" key="1">
    <citation type="submission" date="2019-07" db="EMBL/GenBank/DDBJ databases">
        <title>Whole genome shotgun sequence of Actinotalea fermentans NBRC 105374.</title>
        <authorList>
            <person name="Hosoyama A."/>
            <person name="Uohara A."/>
            <person name="Ohji S."/>
            <person name="Ichikawa N."/>
        </authorList>
    </citation>
    <scope>NUCLEOTIDE SEQUENCE [LARGE SCALE GENOMIC DNA]</scope>
    <source>
        <strain evidence="3 4">NBRC 105374</strain>
    </source>
</reference>
<dbReference type="Pfam" id="PF14258">
    <property type="entry name" value="DUF4350"/>
    <property type="match status" value="1"/>
</dbReference>
<keyword evidence="1" id="KW-1133">Transmembrane helix</keyword>
<evidence type="ECO:0000256" key="1">
    <source>
        <dbReference type="SAM" id="Phobius"/>
    </source>
</evidence>
<protein>
    <recommendedName>
        <fullName evidence="2">DUF4350 domain-containing protein</fullName>
    </recommendedName>
</protein>
<dbReference type="InterPro" id="IPR025646">
    <property type="entry name" value="DUF4350"/>
</dbReference>
<accession>A0A511YT02</accession>
<dbReference type="Proteomes" id="UP000321484">
    <property type="component" value="Unassembled WGS sequence"/>
</dbReference>
<keyword evidence="1" id="KW-0472">Membrane</keyword>